<keyword evidence="1" id="KW-1133">Transmembrane helix</keyword>
<organism evidence="2 3">
    <name type="scientific">Brevibacterium sandarakinum</name>
    <dbReference type="NCBI Taxonomy" id="629680"/>
    <lineage>
        <taxon>Bacteria</taxon>
        <taxon>Bacillati</taxon>
        <taxon>Actinomycetota</taxon>
        <taxon>Actinomycetes</taxon>
        <taxon>Micrococcales</taxon>
        <taxon>Brevibacteriaceae</taxon>
        <taxon>Brevibacterium</taxon>
    </lineage>
</organism>
<keyword evidence="1" id="KW-0472">Membrane</keyword>
<keyword evidence="1" id="KW-0812">Transmembrane</keyword>
<evidence type="ECO:0000313" key="2">
    <source>
        <dbReference type="EMBL" id="SDS88401.1"/>
    </source>
</evidence>
<feature type="transmembrane region" description="Helical" evidence="1">
    <location>
        <begin position="57"/>
        <end position="80"/>
    </location>
</feature>
<dbReference type="Proteomes" id="UP000199700">
    <property type="component" value="Chromosome"/>
</dbReference>
<feature type="transmembrane region" description="Helical" evidence="1">
    <location>
        <begin position="136"/>
        <end position="156"/>
    </location>
</feature>
<dbReference type="AlphaFoldDB" id="A0A1H1VVA2"/>
<evidence type="ECO:0000256" key="1">
    <source>
        <dbReference type="SAM" id="Phobius"/>
    </source>
</evidence>
<feature type="transmembrane region" description="Helical" evidence="1">
    <location>
        <begin position="100"/>
        <end position="124"/>
    </location>
</feature>
<evidence type="ECO:0000313" key="3">
    <source>
        <dbReference type="Proteomes" id="UP000199700"/>
    </source>
</evidence>
<protein>
    <submittedName>
        <fullName evidence="2">Uncharacterized protein</fullName>
    </submittedName>
</protein>
<gene>
    <name evidence="2" type="ORF">SAMN04489751_3134</name>
</gene>
<keyword evidence="3" id="KW-1185">Reference proteome</keyword>
<feature type="transmembrane region" description="Helical" evidence="1">
    <location>
        <begin position="162"/>
        <end position="185"/>
    </location>
</feature>
<dbReference type="EMBL" id="LT629739">
    <property type="protein sequence ID" value="SDS88401.1"/>
    <property type="molecule type" value="Genomic_DNA"/>
</dbReference>
<proteinExistence type="predicted"/>
<sequence>MMWGWAEQVIGAGRPSRPLDAEGTGIYGTLVIGFVALLFPLLLVSPRRVDLGYRHRGLLSLFLLGSMLVAGLMALSTLLWPIFVGPFAPTKLYFAWGTSALMVAIAFVLSWTLSLLCINFIYPLIRWSESKWNNRLTGGLLALVVVMLMLLTLPLLDMPVAQAPLALLILIAGWAAFVGLTALIVGIGQATRKSPAGAPC</sequence>
<accession>A0A1H1VVA2</accession>
<name>A0A1H1VVA2_BRESA</name>
<reference evidence="2" key="1">
    <citation type="submission" date="2016-10" db="EMBL/GenBank/DDBJ databases">
        <authorList>
            <person name="Varghese N."/>
            <person name="Submissions S."/>
        </authorList>
    </citation>
    <scope>NUCLEOTIDE SEQUENCE [LARGE SCALE GENOMIC DNA]</scope>
    <source>
        <strain evidence="2">DSM 22082</strain>
    </source>
</reference>
<feature type="transmembrane region" description="Helical" evidence="1">
    <location>
        <begin position="25"/>
        <end position="45"/>
    </location>
</feature>